<evidence type="ECO:0000256" key="7">
    <source>
        <dbReference type="ARBA" id="ARBA00022840"/>
    </source>
</evidence>
<dbReference type="Gene3D" id="3.40.50.2300">
    <property type="match status" value="1"/>
</dbReference>
<evidence type="ECO:0000256" key="14">
    <source>
        <dbReference type="ARBA" id="ARBA00029881"/>
    </source>
</evidence>
<dbReference type="InterPro" id="IPR003593">
    <property type="entry name" value="AAA+_ATPase"/>
</dbReference>
<keyword evidence="11" id="KW-0010">Activator</keyword>
<evidence type="ECO:0000256" key="11">
    <source>
        <dbReference type="ARBA" id="ARBA00023159"/>
    </source>
</evidence>
<dbReference type="SUPFAM" id="SSF52172">
    <property type="entry name" value="CheY-like"/>
    <property type="match status" value="1"/>
</dbReference>
<evidence type="ECO:0000256" key="2">
    <source>
        <dbReference type="ARBA" id="ARBA00019059"/>
    </source>
</evidence>
<gene>
    <name evidence="18" type="ORF">MNBD_PLANCTO02-3323</name>
</gene>
<dbReference type="CDD" id="cd17536">
    <property type="entry name" value="REC_YesN-like"/>
    <property type="match status" value="1"/>
</dbReference>
<dbReference type="GO" id="GO:0043565">
    <property type="term" value="F:sequence-specific DNA binding"/>
    <property type="evidence" value="ECO:0007669"/>
    <property type="project" value="InterPro"/>
</dbReference>
<dbReference type="CDD" id="cd00009">
    <property type="entry name" value="AAA"/>
    <property type="match status" value="1"/>
</dbReference>
<evidence type="ECO:0000256" key="4">
    <source>
        <dbReference type="ARBA" id="ARBA00022491"/>
    </source>
</evidence>
<dbReference type="Pfam" id="PF00158">
    <property type="entry name" value="Sigma54_activat"/>
    <property type="match status" value="1"/>
</dbReference>
<evidence type="ECO:0000259" key="17">
    <source>
        <dbReference type="PROSITE" id="PS50110"/>
    </source>
</evidence>
<keyword evidence="13" id="KW-0535">Nitrogen fixation</keyword>
<dbReference type="Gene3D" id="1.10.10.60">
    <property type="entry name" value="Homeodomain-like"/>
    <property type="match status" value="1"/>
</dbReference>
<dbReference type="InterPro" id="IPR001789">
    <property type="entry name" value="Sig_transdc_resp-reg_receiver"/>
</dbReference>
<evidence type="ECO:0000256" key="3">
    <source>
        <dbReference type="ARBA" id="ARBA00022490"/>
    </source>
</evidence>
<dbReference type="PANTHER" id="PTHR32071:SF95">
    <property type="entry name" value="DNA-BINDING TRANSCRIPTIONAL REGULATOR NTRC"/>
    <property type="match status" value="1"/>
</dbReference>
<dbReference type="InterPro" id="IPR027417">
    <property type="entry name" value="P-loop_NTPase"/>
</dbReference>
<keyword evidence="12" id="KW-0804">Transcription</keyword>
<sequence length="470" mass="51903">MIKLLIVDDEPTICWGLTQLGEGMGHDVTTASSAEKALQIIDKNQPDIIILDVRLPGMDGLTALGKFQKKLGLIPVVVITAYGDLQTAVKAIQNGAFEYIVKPFDLDEMEKVLQRALESISQPEETKQVSQQVDGLVGRTPVMQTVFKKIALAATSDTSVMLSGESGTGKELAARAIHQFSNRSTGPFVAVNVASLSATLAESELFGHSRGAFTGADKPRIGLIEQANGGTLFLDEVADIPLPIQVKLLRVLDHNEVLPVGSNEIVKTDFRVISATHQSLENNIQEGLFRHDLYFRLCGFQIEMPSLRERQKDIPELAEHFLNRLTRKPGLQHSRLSEETLIELQQRPWYGNVRELSNAIEHAALLARGGIISPELLPAPVSQSLMNSSELHPVDEAGIATQIRHWTEKKLSNGKEKSELYEEFIHLVEKPLLETLLKNNNNQCAAAARILGLHRTTLKKKLDQYGITQE</sequence>
<dbReference type="GO" id="GO:0006355">
    <property type="term" value="P:regulation of DNA-templated transcription"/>
    <property type="evidence" value="ECO:0007669"/>
    <property type="project" value="InterPro"/>
</dbReference>
<keyword evidence="10" id="KW-0238">DNA-binding</keyword>
<dbReference type="PROSITE" id="PS00676">
    <property type="entry name" value="SIGMA54_INTERACT_2"/>
    <property type="match status" value="1"/>
</dbReference>
<evidence type="ECO:0000256" key="12">
    <source>
        <dbReference type="ARBA" id="ARBA00023163"/>
    </source>
</evidence>
<dbReference type="PROSITE" id="PS50110">
    <property type="entry name" value="RESPONSE_REGULATORY"/>
    <property type="match status" value="1"/>
</dbReference>
<evidence type="ECO:0000256" key="5">
    <source>
        <dbReference type="ARBA" id="ARBA00022553"/>
    </source>
</evidence>
<evidence type="ECO:0000259" key="16">
    <source>
        <dbReference type="PROSITE" id="PS50045"/>
    </source>
</evidence>
<dbReference type="Gene3D" id="1.10.8.60">
    <property type="match status" value="1"/>
</dbReference>
<keyword evidence="3" id="KW-0963">Cytoplasm</keyword>
<keyword evidence="8" id="KW-0902">Two-component regulatory system</keyword>
<dbReference type="PANTHER" id="PTHR32071">
    <property type="entry name" value="TRANSCRIPTIONAL REGULATORY PROTEIN"/>
    <property type="match status" value="1"/>
</dbReference>
<evidence type="ECO:0000256" key="15">
    <source>
        <dbReference type="ARBA" id="ARBA00031910"/>
    </source>
</evidence>
<dbReference type="InterPro" id="IPR011006">
    <property type="entry name" value="CheY-like_superfamily"/>
</dbReference>
<dbReference type="PROSITE" id="PS50045">
    <property type="entry name" value="SIGMA54_INTERACT_4"/>
    <property type="match status" value="1"/>
</dbReference>
<dbReference type="AlphaFoldDB" id="A0A3B1D9C7"/>
<dbReference type="SUPFAM" id="SSF46689">
    <property type="entry name" value="Homeodomain-like"/>
    <property type="match status" value="1"/>
</dbReference>
<keyword evidence="5" id="KW-0597">Phosphoprotein</keyword>
<keyword evidence="6" id="KW-0547">Nucleotide-binding</keyword>
<dbReference type="EMBL" id="UOGL01000266">
    <property type="protein sequence ID" value="VAX38849.1"/>
    <property type="molecule type" value="Genomic_DNA"/>
</dbReference>
<reference evidence="18" key="1">
    <citation type="submission" date="2018-06" db="EMBL/GenBank/DDBJ databases">
        <authorList>
            <person name="Zhirakovskaya E."/>
        </authorList>
    </citation>
    <scope>NUCLEOTIDE SEQUENCE</scope>
</reference>
<dbReference type="InterPro" id="IPR025943">
    <property type="entry name" value="Sigma_54_int_dom_ATP-bd_2"/>
</dbReference>
<comment type="subcellular location">
    <subcellularLocation>
        <location evidence="1">Cytoplasm</location>
    </subcellularLocation>
</comment>
<evidence type="ECO:0000256" key="13">
    <source>
        <dbReference type="ARBA" id="ARBA00023231"/>
    </source>
</evidence>
<dbReference type="Pfam" id="PF02954">
    <property type="entry name" value="HTH_8"/>
    <property type="match status" value="1"/>
</dbReference>
<proteinExistence type="predicted"/>
<dbReference type="InterPro" id="IPR002078">
    <property type="entry name" value="Sigma_54_int"/>
</dbReference>
<evidence type="ECO:0000256" key="9">
    <source>
        <dbReference type="ARBA" id="ARBA00023015"/>
    </source>
</evidence>
<accession>A0A3B1D9C7</accession>
<feature type="domain" description="Sigma-54 factor interaction" evidence="16">
    <location>
        <begin position="136"/>
        <end position="365"/>
    </location>
</feature>
<feature type="domain" description="Response regulatory" evidence="17">
    <location>
        <begin position="3"/>
        <end position="117"/>
    </location>
</feature>
<keyword evidence="7" id="KW-0067">ATP-binding</keyword>
<dbReference type="GO" id="GO:0005524">
    <property type="term" value="F:ATP binding"/>
    <property type="evidence" value="ECO:0007669"/>
    <property type="project" value="UniProtKB-KW"/>
</dbReference>
<name>A0A3B1D9C7_9ZZZZ</name>
<dbReference type="SUPFAM" id="SSF52540">
    <property type="entry name" value="P-loop containing nucleoside triphosphate hydrolases"/>
    <property type="match status" value="1"/>
</dbReference>
<dbReference type="FunFam" id="3.40.50.2300:FF:000018">
    <property type="entry name" value="DNA-binding transcriptional regulator NtrC"/>
    <property type="match status" value="1"/>
</dbReference>
<dbReference type="InterPro" id="IPR058031">
    <property type="entry name" value="AAA_lid_NorR"/>
</dbReference>
<evidence type="ECO:0000256" key="1">
    <source>
        <dbReference type="ARBA" id="ARBA00004496"/>
    </source>
</evidence>
<dbReference type="FunFam" id="3.40.50.300:FF:000006">
    <property type="entry name" value="DNA-binding transcriptional regulator NtrC"/>
    <property type="match status" value="1"/>
</dbReference>
<dbReference type="Pfam" id="PF00072">
    <property type="entry name" value="Response_reg"/>
    <property type="match status" value="1"/>
</dbReference>
<keyword evidence="4" id="KW-0678">Repressor</keyword>
<dbReference type="SMART" id="SM00448">
    <property type="entry name" value="REC"/>
    <property type="match status" value="1"/>
</dbReference>
<evidence type="ECO:0000313" key="18">
    <source>
        <dbReference type="EMBL" id="VAX38849.1"/>
    </source>
</evidence>
<dbReference type="Gene3D" id="3.40.50.300">
    <property type="entry name" value="P-loop containing nucleotide triphosphate hydrolases"/>
    <property type="match status" value="1"/>
</dbReference>
<dbReference type="SMART" id="SM00382">
    <property type="entry name" value="AAA"/>
    <property type="match status" value="1"/>
</dbReference>
<dbReference type="InterPro" id="IPR002197">
    <property type="entry name" value="HTH_Fis"/>
</dbReference>
<evidence type="ECO:0000256" key="6">
    <source>
        <dbReference type="ARBA" id="ARBA00022741"/>
    </source>
</evidence>
<organism evidence="18">
    <name type="scientific">hydrothermal vent metagenome</name>
    <dbReference type="NCBI Taxonomy" id="652676"/>
    <lineage>
        <taxon>unclassified sequences</taxon>
        <taxon>metagenomes</taxon>
        <taxon>ecological metagenomes</taxon>
    </lineage>
</organism>
<evidence type="ECO:0000256" key="8">
    <source>
        <dbReference type="ARBA" id="ARBA00023012"/>
    </source>
</evidence>
<dbReference type="PRINTS" id="PR01590">
    <property type="entry name" value="HTHFIS"/>
</dbReference>
<evidence type="ECO:0000256" key="10">
    <source>
        <dbReference type="ARBA" id="ARBA00023125"/>
    </source>
</evidence>
<dbReference type="GO" id="GO:0000160">
    <property type="term" value="P:phosphorelay signal transduction system"/>
    <property type="evidence" value="ECO:0007669"/>
    <property type="project" value="UniProtKB-KW"/>
</dbReference>
<keyword evidence="9" id="KW-0805">Transcription regulation</keyword>
<dbReference type="Pfam" id="PF25601">
    <property type="entry name" value="AAA_lid_14"/>
    <property type="match status" value="1"/>
</dbReference>
<dbReference type="GO" id="GO:0005737">
    <property type="term" value="C:cytoplasm"/>
    <property type="evidence" value="ECO:0007669"/>
    <property type="project" value="UniProtKB-SubCell"/>
</dbReference>
<protein>
    <recommendedName>
        <fullName evidence="2">DNA-binding transcriptional regulator NtrC</fullName>
    </recommendedName>
    <alternativeName>
        <fullName evidence="14">Nitrogen regulation protein NR(I)</fullName>
    </alternativeName>
    <alternativeName>
        <fullName evidence="15">Nitrogen regulator I</fullName>
    </alternativeName>
</protein>
<dbReference type="InterPro" id="IPR009057">
    <property type="entry name" value="Homeodomain-like_sf"/>
</dbReference>